<evidence type="ECO:0000256" key="6">
    <source>
        <dbReference type="ARBA" id="ARBA00034031"/>
    </source>
</evidence>
<gene>
    <name evidence="10" type="ORF">DHEL01_v208276</name>
</gene>
<dbReference type="GO" id="GO:0005737">
    <property type="term" value="C:cytoplasm"/>
    <property type="evidence" value="ECO:0007669"/>
    <property type="project" value="TreeGrafter"/>
</dbReference>
<evidence type="ECO:0000256" key="2">
    <source>
        <dbReference type="ARBA" id="ARBA00012573"/>
    </source>
</evidence>
<keyword evidence="4" id="KW-0456">Lyase</keyword>
<sequence length="562" mass="62247">MAENQQPTTAPVVDVAPPGHSPGGVTPTADKLTGEASSAVSTSPGLLTSASPSPTRVRQGQPQANLHQLYKQPLPVKIFPFPTLTSNPLSYLHLAITWLSQVFTPPPAEPSVVHTAYWDDETRTIIVTDENSMMELWQQGFFGKGSLSRSEPNWLKREKTRSGLTKERVSEVETNKRRAERNRVKWDRARAEQEALEQKRLEEAALEEARLAQAISLPASLPKAVVQPPTLGVAVAPTGPLELLSLPNSQLDLESLLTRLTPPPEDIIDSAEVSNAGSSSSGNDDADSITTTSEPTPLKQAKSVRFSPTVESTEFLHNDPPSPPRSVSSTSLKPNLVNIEAAKPENSTASDTNRTVQKNKGSEREPVINKEHLQLLPEEALFLAFAFGALKVLDSTTREAIGPKDLLTLLRRNSYFPPRLPSQNLEPDDPFLIQYAVYHHFRSLGWVPRAGIKFGTDWLLYTRGPVFDHAEYGVLVLPSYSDPYWKLVGKQAPRKSWHWLMGVNRVLSKVYKSVLLVYVDVPPPSALLEDGSPRDDGLAELLKKYQIREQLVKRWSSNRNRD</sequence>
<dbReference type="AlphaFoldDB" id="A0A2P5HSU5"/>
<keyword evidence="3" id="KW-0819">tRNA processing</keyword>
<dbReference type="InterPro" id="IPR006677">
    <property type="entry name" value="tRNA_intron_Endonuc_cat-like"/>
</dbReference>
<evidence type="ECO:0000256" key="5">
    <source>
        <dbReference type="ARBA" id="ARBA00032432"/>
    </source>
</evidence>
<dbReference type="Proteomes" id="UP000094444">
    <property type="component" value="Unassembled WGS sequence"/>
</dbReference>
<feature type="compositionally biased region" description="Low complexity" evidence="8">
    <location>
        <begin position="7"/>
        <end position="18"/>
    </location>
</feature>
<dbReference type="SUPFAM" id="SSF53032">
    <property type="entry name" value="tRNA-intron endonuclease catalytic domain-like"/>
    <property type="match status" value="1"/>
</dbReference>
<dbReference type="Pfam" id="PF01974">
    <property type="entry name" value="tRNA_int_endo"/>
    <property type="match status" value="1"/>
</dbReference>
<proteinExistence type="inferred from homology"/>
<organism evidence="10 11">
    <name type="scientific">Diaporthe helianthi</name>
    <dbReference type="NCBI Taxonomy" id="158607"/>
    <lineage>
        <taxon>Eukaryota</taxon>
        <taxon>Fungi</taxon>
        <taxon>Dikarya</taxon>
        <taxon>Ascomycota</taxon>
        <taxon>Pezizomycotina</taxon>
        <taxon>Sordariomycetes</taxon>
        <taxon>Sordariomycetidae</taxon>
        <taxon>Diaporthales</taxon>
        <taxon>Diaporthaceae</taxon>
        <taxon>Diaporthe</taxon>
    </lineage>
</organism>
<dbReference type="FunCoup" id="A0A2P5HSU5">
    <property type="interactions" value="56"/>
</dbReference>
<evidence type="ECO:0000256" key="7">
    <source>
        <dbReference type="PIRSR" id="PIRSR011789-1"/>
    </source>
</evidence>
<dbReference type="InterPro" id="IPR011856">
    <property type="entry name" value="tRNA_endonuc-like_dom_sf"/>
</dbReference>
<evidence type="ECO:0000313" key="10">
    <source>
        <dbReference type="EMBL" id="POS73329.1"/>
    </source>
</evidence>
<dbReference type="PANTHER" id="PTHR21227:SF0">
    <property type="entry name" value="TRNA-SPLICING ENDONUCLEASE SUBUNIT SEN2"/>
    <property type="match status" value="1"/>
</dbReference>
<dbReference type="FunFam" id="3.40.1350.10:FF:000007">
    <property type="entry name" value="tRNA-splicing endonuclease subunit Sen2"/>
    <property type="match status" value="1"/>
</dbReference>
<accession>A0A2P5HSU5</accession>
<dbReference type="EC" id="4.6.1.16" evidence="2"/>
<dbReference type="Gene3D" id="3.40.1350.10">
    <property type="match status" value="1"/>
</dbReference>
<dbReference type="GO" id="GO:0000379">
    <property type="term" value="P:tRNA-type intron splice site recognition and cleavage"/>
    <property type="evidence" value="ECO:0007669"/>
    <property type="project" value="TreeGrafter"/>
</dbReference>
<feature type="compositionally biased region" description="Low complexity" evidence="8">
    <location>
        <begin position="274"/>
        <end position="283"/>
    </location>
</feature>
<feature type="active site" evidence="7">
    <location>
        <position position="461"/>
    </location>
</feature>
<protein>
    <recommendedName>
        <fullName evidence="2">tRNA-intron lyase</fullName>
        <ecNumber evidence="2">4.6.1.16</ecNumber>
    </recommendedName>
    <alternativeName>
        <fullName evidence="5">tRNA-intron endonuclease Sen2</fullName>
    </alternativeName>
</protein>
<feature type="active site" evidence="7">
    <location>
        <position position="512"/>
    </location>
</feature>
<feature type="region of interest" description="Disordered" evidence="8">
    <location>
        <begin position="262"/>
        <end position="364"/>
    </location>
</feature>
<comment type="catalytic activity">
    <reaction evidence="6">
        <text>pretRNA = a 3'-half-tRNA molecule with a 5'-OH end + a 5'-half-tRNA molecule with a 2',3'-cyclic phosphate end + an intron with a 2',3'-cyclic phosphate and a 5'-hydroxyl terminus.</text>
        <dbReference type="EC" id="4.6.1.16"/>
    </reaction>
</comment>
<evidence type="ECO:0000256" key="1">
    <source>
        <dbReference type="ARBA" id="ARBA00008078"/>
    </source>
</evidence>
<dbReference type="EMBL" id="MAVT02000819">
    <property type="protein sequence ID" value="POS73329.1"/>
    <property type="molecule type" value="Genomic_DNA"/>
</dbReference>
<dbReference type="InterPro" id="IPR036167">
    <property type="entry name" value="tRNA_intron_Endo_cat-like_sf"/>
</dbReference>
<feature type="region of interest" description="Disordered" evidence="8">
    <location>
        <begin position="1"/>
        <end position="62"/>
    </location>
</feature>
<evidence type="ECO:0000256" key="3">
    <source>
        <dbReference type="ARBA" id="ARBA00022694"/>
    </source>
</evidence>
<dbReference type="GO" id="GO:0003676">
    <property type="term" value="F:nucleic acid binding"/>
    <property type="evidence" value="ECO:0007669"/>
    <property type="project" value="InterPro"/>
</dbReference>
<feature type="active site" evidence="7">
    <location>
        <position position="469"/>
    </location>
</feature>
<feature type="compositionally biased region" description="Polar residues" evidence="8">
    <location>
        <begin position="35"/>
        <end position="62"/>
    </location>
</feature>
<evidence type="ECO:0000259" key="9">
    <source>
        <dbReference type="Pfam" id="PF01974"/>
    </source>
</evidence>
<comment type="similarity">
    <text evidence="1">Belongs to the tRNA-intron endonuclease family.</text>
</comment>
<evidence type="ECO:0000256" key="8">
    <source>
        <dbReference type="SAM" id="MobiDB-lite"/>
    </source>
</evidence>
<dbReference type="PIRSF" id="PIRSF011789">
    <property type="entry name" value="tRNA_splic_SEN2"/>
    <property type="match status" value="1"/>
</dbReference>
<feature type="domain" description="tRNA intron endonuclease catalytic" evidence="9">
    <location>
        <begin position="431"/>
        <end position="520"/>
    </location>
</feature>
<name>A0A2P5HSU5_DIAHE</name>
<dbReference type="CDD" id="cd22363">
    <property type="entry name" value="tRNA-intron_lyase_C"/>
    <property type="match status" value="1"/>
</dbReference>
<comment type="caution">
    <text evidence="10">The sequence shown here is derived from an EMBL/GenBank/DDBJ whole genome shotgun (WGS) entry which is preliminary data.</text>
</comment>
<dbReference type="InterPro" id="IPR016589">
    <property type="entry name" value="tRNA_splic_SEN2"/>
</dbReference>
<evidence type="ECO:0000313" key="11">
    <source>
        <dbReference type="Proteomes" id="UP000094444"/>
    </source>
</evidence>
<dbReference type="InterPro" id="IPR006676">
    <property type="entry name" value="tRNA_splic"/>
</dbReference>
<feature type="compositionally biased region" description="Polar residues" evidence="8">
    <location>
        <begin position="345"/>
        <end position="359"/>
    </location>
</feature>
<dbReference type="STRING" id="158607.A0A2P5HSU5"/>
<dbReference type="GO" id="GO:0000213">
    <property type="term" value="F:tRNA-intron lyase activity"/>
    <property type="evidence" value="ECO:0007669"/>
    <property type="project" value="UniProtKB-EC"/>
</dbReference>
<keyword evidence="11" id="KW-1185">Reference proteome</keyword>
<dbReference type="OrthoDB" id="10249562at2759"/>
<dbReference type="GO" id="GO:0000214">
    <property type="term" value="C:tRNA-intron endonuclease complex"/>
    <property type="evidence" value="ECO:0007669"/>
    <property type="project" value="InterPro"/>
</dbReference>
<evidence type="ECO:0000256" key="4">
    <source>
        <dbReference type="ARBA" id="ARBA00023239"/>
    </source>
</evidence>
<reference evidence="10" key="1">
    <citation type="submission" date="2017-09" db="EMBL/GenBank/DDBJ databases">
        <title>Polyketide synthases of a Diaporthe helianthi virulent isolate.</title>
        <authorList>
            <person name="Baroncelli R."/>
        </authorList>
    </citation>
    <scope>NUCLEOTIDE SEQUENCE [LARGE SCALE GENOMIC DNA]</scope>
    <source>
        <strain evidence="10">7/96</strain>
    </source>
</reference>
<dbReference type="PANTHER" id="PTHR21227">
    <property type="entry name" value="TRNA-SPLICING ENDONUCLEASE SUBUNIT SEN2"/>
    <property type="match status" value="1"/>
</dbReference>
<dbReference type="InParanoid" id="A0A2P5HSU5"/>